<dbReference type="InterPro" id="IPR036291">
    <property type="entry name" value="NAD(P)-bd_dom_sf"/>
</dbReference>
<name>A0ABU3K5A4_9BACT</name>
<accession>A0ABU3K5A4</accession>
<dbReference type="InterPro" id="IPR000683">
    <property type="entry name" value="Gfo/Idh/MocA-like_OxRdtase_N"/>
</dbReference>
<dbReference type="InterPro" id="IPR051450">
    <property type="entry name" value="Gfo/Idh/MocA_Oxidoreductases"/>
</dbReference>
<proteinExistence type="predicted"/>
<sequence>MTETRNEIHECGDDLKVLFVGLGAVGQRHLHNLRALLGNKVEVMAWRTGKNNHVHFDHSLEQKTGALEKRYGLNVVPSLEEALNQKPQIVFIANPSSLHVPVALAAAEAGCHLFIEKPLSNSTMGLDELQAIVQKKSLHVMVGFQFRFNPGLRAVKQLIDDGAIGKVVSCQVHWGEYLPGWHPWEDYRKSYSAQEDLGGGVILTLCHPFDYLRWLIGEIQSVSAISGLVGGLELEVEDTANINVEFQSGVIGTVHLDYVQRPPSHWIQITGQTGTIKWDNADGTVTYYQADEQKWHAIPSPPGFERNNMFLDEVQHFFDCLYKNEEPVVSLNDGIRALEIALAAKESGVQRKVIEVSSEYVFKNV</sequence>
<dbReference type="Pfam" id="PF22725">
    <property type="entry name" value="GFO_IDH_MocA_C3"/>
    <property type="match status" value="1"/>
</dbReference>
<evidence type="ECO:0000259" key="2">
    <source>
        <dbReference type="Pfam" id="PF22725"/>
    </source>
</evidence>
<protein>
    <submittedName>
        <fullName evidence="3">Gfo/Idh/MocA family oxidoreductase</fullName>
    </submittedName>
</protein>
<feature type="domain" description="GFO/IDH/MocA-like oxidoreductase" evidence="2">
    <location>
        <begin position="153"/>
        <end position="276"/>
    </location>
</feature>
<evidence type="ECO:0000313" key="4">
    <source>
        <dbReference type="Proteomes" id="UP001250932"/>
    </source>
</evidence>
<dbReference type="SUPFAM" id="SSF51735">
    <property type="entry name" value="NAD(P)-binding Rossmann-fold domains"/>
    <property type="match status" value="1"/>
</dbReference>
<dbReference type="EMBL" id="JAQOUE010000001">
    <property type="protein sequence ID" value="MDT7041542.1"/>
    <property type="molecule type" value="Genomic_DNA"/>
</dbReference>
<dbReference type="Proteomes" id="UP001250932">
    <property type="component" value="Unassembled WGS sequence"/>
</dbReference>
<dbReference type="RefSeq" id="WP_313831892.1">
    <property type="nucleotide sequence ID" value="NZ_JAQOUE010000001.1"/>
</dbReference>
<dbReference type="Pfam" id="PF01408">
    <property type="entry name" value="GFO_IDH_MocA"/>
    <property type="match status" value="1"/>
</dbReference>
<comment type="caution">
    <text evidence="3">The sequence shown here is derived from an EMBL/GenBank/DDBJ whole genome shotgun (WGS) entry which is preliminary data.</text>
</comment>
<organism evidence="3 4">
    <name type="scientific">Candidatus Nitronereus thalassa</name>
    <dbReference type="NCBI Taxonomy" id="3020898"/>
    <lineage>
        <taxon>Bacteria</taxon>
        <taxon>Pseudomonadati</taxon>
        <taxon>Nitrospirota</taxon>
        <taxon>Nitrospiria</taxon>
        <taxon>Nitrospirales</taxon>
        <taxon>Nitrospiraceae</taxon>
        <taxon>Candidatus Nitronereus</taxon>
    </lineage>
</organism>
<evidence type="ECO:0000259" key="1">
    <source>
        <dbReference type="Pfam" id="PF01408"/>
    </source>
</evidence>
<dbReference type="PANTHER" id="PTHR43377:SF1">
    <property type="entry name" value="BILIVERDIN REDUCTASE A"/>
    <property type="match status" value="1"/>
</dbReference>
<dbReference type="Gene3D" id="3.40.50.720">
    <property type="entry name" value="NAD(P)-binding Rossmann-like Domain"/>
    <property type="match status" value="1"/>
</dbReference>
<feature type="domain" description="Gfo/Idh/MocA-like oxidoreductase N-terminal" evidence="1">
    <location>
        <begin position="15"/>
        <end position="144"/>
    </location>
</feature>
<dbReference type="Gene3D" id="3.30.360.10">
    <property type="entry name" value="Dihydrodipicolinate Reductase, domain 2"/>
    <property type="match status" value="1"/>
</dbReference>
<dbReference type="InterPro" id="IPR055170">
    <property type="entry name" value="GFO_IDH_MocA-like_dom"/>
</dbReference>
<reference evidence="3 4" key="1">
    <citation type="journal article" date="2023" name="ISME J.">
        <title>Cultivation and genomic characterization of novel and ubiquitous marine nitrite-oxidizing bacteria from the Nitrospirales.</title>
        <authorList>
            <person name="Mueller A.J."/>
            <person name="Daebeler A."/>
            <person name="Herbold C.W."/>
            <person name="Kirkegaard R.H."/>
            <person name="Daims H."/>
        </authorList>
    </citation>
    <scope>NUCLEOTIDE SEQUENCE [LARGE SCALE GENOMIC DNA]</scope>
    <source>
        <strain evidence="3 4">EB</strain>
    </source>
</reference>
<evidence type="ECO:0000313" key="3">
    <source>
        <dbReference type="EMBL" id="MDT7041542.1"/>
    </source>
</evidence>
<dbReference type="PANTHER" id="PTHR43377">
    <property type="entry name" value="BILIVERDIN REDUCTASE A"/>
    <property type="match status" value="1"/>
</dbReference>
<keyword evidence="4" id="KW-1185">Reference proteome</keyword>
<gene>
    <name evidence="3" type="ORF">PPG34_04220</name>
</gene>
<dbReference type="SUPFAM" id="SSF55347">
    <property type="entry name" value="Glyceraldehyde-3-phosphate dehydrogenase-like, C-terminal domain"/>
    <property type="match status" value="1"/>
</dbReference>